<accession>A0A853KVS7</accession>
<proteinExistence type="predicted"/>
<dbReference type="Pfam" id="PF26092">
    <property type="entry name" value="T4_Y16D"/>
    <property type="match status" value="1"/>
</dbReference>
<organism evidence="1 2">
    <name type="scientific">Thalassospira tepidiphila MCCC 1A03514</name>
    <dbReference type="NCBI Taxonomy" id="1177930"/>
    <lineage>
        <taxon>Bacteria</taxon>
        <taxon>Pseudomonadati</taxon>
        <taxon>Pseudomonadota</taxon>
        <taxon>Alphaproteobacteria</taxon>
        <taxon>Rhodospirillales</taxon>
        <taxon>Thalassospiraceae</taxon>
        <taxon>Thalassospira</taxon>
    </lineage>
</organism>
<protein>
    <submittedName>
        <fullName evidence="1">Uncharacterized protein</fullName>
    </submittedName>
</protein>
<sequence length="82" mass="9208">MIVAAAMMIDGEVKALPAPARHHDIIGRWPMPEHHHGTQGFIDSKEGFVDRFRACLIAIIEGQIEMPKATSPQNELFSEDLW</sequence>
<dbReference type="RefSeq" id="WP_064782248.1">
    <property type="nucleotide sequence ID" value="NZ_JPVZ01000011.1"/>
</dbReference>
<evidence type="ECO:0000313" key="1">
    <source>
        <dbReference type="EMBL" id="OAZ08085.1"/>
    </source>
</evidence>
<evidence type="ECO:0000313" key="2">
    <source>
        <dbReference type="Proteomes" id="UP000094009"/>
    </source>
</evidence>
<dbReference type="Proteomes" id="UP000094009">
    <property type="component" value="Unassembled WGS sequence"/>
</dbReference>
<dbReference type="AlphaFoldDB" id="A0A853KVS7"/>
<name>A0A853KVS7_9PROT</name>
<gene>
    <name evidence="1" type="ORF">TH4_18740</name>
</gene>
<dbReference type="InterPro" id="IPR058630">
    <property type="entry name" value="T4_Y16D"/>
</dbReference>
<reference evidence="1 2" key="1">
    <citation type="submission" date="2014-07" db="EMBL/GenBank/DDBJ databases">
        <title>Draft genome sequence of Thalassospira tepidiphila 1-1B.</title>
        <authorList>
            <person name="Lai Q."/>
            <person name="Shao Z."/>
        </authorList>
    </citation>
    <scope>NUCLEOTIDE SEQUENCE [LARGE SCALE GENOMIC DNA]</scope>
    <source>
        <strain evidence="1 2">MCCC 1A03514</strain>
    </source>
</reference>
<dbReference type="EMBL" id="JPVZ01000011">
    <property type="protein sequence ID" value="OAZ08085.1"/>
    <property type="molecule type" value="Genomic_DNA"/>
</dbReference>
<comment type="caution">
    <text evidence="1">The sequence shown here is derived from an EMBL/GenBank/DDBJ whole genome shotgun (WGS) entry which is preliminary data.</text>
</comment>